<evidence type="ECO:0000259" key="8">
    <source>
        <dbReference type="Pfam" id="PF14322"/>
    </source>
</evidence>
<comment type="subcellular location">
    <subcellularLocation>
        <location evidence="1">Cell outer membrane</location>
    </subcellularLocation>
</comment>
<accession>A0A1H5XSK1</accession>
<dbReference type="InterPro" id="IPR033985">
    <property type="entry name" value="SusD-like_N"/>
</dbReference>
<dbReference type="PROSITE" id="PS51257">
    <property type="entry name" value="PROKAR_LIPOPROTEIN"/>
    <property type="match status" value="1"/>
</dbReference>
<dbReference type="EMBL" id="FNUS01000003">
    <property type="protein sequence ID" value="SEG14642.1"/>
    <property type="molecule type" value="Genomic_DNA"/>
</dbReference>
<reference evidence="10" key="1">
    <citation type="submission" date="2016-10" db="EMBL/GenBank/DDBJ databases">
        <authorList>
            <person name="Varghese N."/>
            <person name="Submissions S."/>
        </authorList>
    </citation>
    <scope>NUCLEOTIDE SEQUENCE [LARGE SCALE GENOMIC DNA]</scope>
    <source>
        <strain evidence="10">DSM 21580</strain>
    </source>
</reference>
<evidence type="ECO:0000313" key="9">
    <source>
        <dbReference type="EMBL" id="SEG14642.1"/>
    </source>
</evidence>
<dbReference type="GO" id="GO:0009279">
    <property type="term" value="C:cell outer membrane"/>
    <property type="evidence" value="ECO:0007669"/>
    <property type="project" value="UniProtKB-SubCell"/>
</dbReference>
<dbReference type="Pfam" id="PF07980">
    <property type="entry name" value="SusD_RagB"/>
    <property type="match status" value="1"/>
</dbReference>
<evidence type="ECO:0000256" key="2">
    <source>
        <dbReference type="ARBA" id="ARBA00006275"/>
    </source>
</evidence>
<dbReference type="InterPro" id="IPR012944">
    <property type="entry name" value="SusD_RagB_dom"/>
</dbReference>
<gene>
    <name evidence="9" type="ORF">SAMN05421847_1535</name>
</gene>
<dbReference type="OrthoDB" id="1100079at2"/>
<sequence length="476" mass="53700">MKNFKIYAIAILAMLVTTQSCSPDYLNEPQPTTSVSPDVVYGSKEGATALIAGILRQTRAQFTATDSGNLGSMYFARTNKGNDVVNAGSWFLYDYANDNREPNYRRTVFTWNFLYYLINQTNNLIQGVSASTTISEADKNELLGQGYAMRAYFYFELSLEFQHTYNYDVNLPAPPIYDLPNQLEGKPMSTQKEMYAFIVADIEKSLSIGSNSRIDKSYFNEQVAHGIAARIYQVMGNWPKAQANANAAYGGNVAAALSPQVYKNGFTSMDEGVEWLLACPQTSDQSAYYYTAPSAFFTQTESAYNNTFINKNFAALFSPTDVRNTFYATGRTDYRAVYTRKFKFGFDSDVVLMRTAEMILIEAEAMYYSNPNGAKNLLYQLQKNRDPNAVMSSNTGQALLEEIYVERRKELYGEIGVEWYDAKRLRRGMPRDQNGAHRLPMTSNPIMPDDKRLFLKIPQAEIDANPNIPASVNDNR</sequence>
<evidence type="ECO:0000256" key="5">
    <source>
        <dbReference type="ARBA" id="ARBA00023237"/>
    </source>
</evidence>
<keyword evidence="10" id="KW-1185">Reference proteome</keyword>
<proteinExistence type="inferred from homology"/>
<feature type="domain" description="SusD-like N-terminal" evidence="8">
    <location>
        <begin position="82"/>
        <end position="232"/>
    </location>
</feature>
<dbReference type="Pfam" id="PF14322">
    <property type="entry name" value="SusD-like_3"/>
    <property type="match status" value="1"/>
</dbReference>
<dbReference type="InterPro" id="IPR011990">
    <property type="entry name" value="TPR-like_helical_dom_sf"/>
</dbReference>
<dbReference type="AlphaFoldDB" id="A0A1H5XSK1"/>
<keyword evidence="3 6" id="KW-0732">Signal</keyword>
<feature type="domain" description="RagB/SusD" evidence="7">
    <location>
        <begin position="347"/>
        <end position="468"/>
    </location>
</feature>
<organism evidence="9 10">
    <name type="scientific">Halpernia humi</name>
    <dbReference type="NCBI Taxonomy" id="493375"/>
    <lineage>
        <taxon>Bacteria</taxon>
        <taxon>Pseudomonadati</taxon>
        <taxon>Bacteroidota</taxon>
        <taxon>Flavobacteriia</taxon>
        <taxon>Flavobacteriales</taxon>
        <taxon>Weeksellaceae</taxon>
        <taxon>Chryseobacterium group</taxon>
        <taxon>Halpernia</taxon>
    </lineage>
</organism>
<comment type="similarity">
    <text evidence="2">Belongs to the SusD family.</text>
</comment>
<name>A0A1H5XSK1_9FLAO</name>
<dbReference type="SUPFAM" id="SSF48452">
    <property type="entry name" value="TPR-like"/>
    <property type="match status" value="1"/>
</dbReference>
<evidence type="ECO:0000256" key="4">
    <source>
        <dbReference type="ARBA" id="ARBA00023136"/>
    </source>
</evidence>
<evidence type="ECO:0000259" key="7">
    <source>
        <dbReference type="Pfam" id="PF07980"/>
    </source>
</evidence>
<protein>
    <submittedName>
        <fullName evidence="9">Starch-binding associating with outer membrane</fullName>
    </submittedName>
</protein>
<evidence type="ECO:0000313" key="10">
    <source>
        <dbReference type="Proteomes" id="UP000236738"/>
    </source>
</evidence>
<keyword evidence="4" id="KW-0472">Membrane</keyword>
<keyword evidence="5" id="KW-0998">Cell outer membrane</keyword>
<evidence type="ECO:0000256" key="1">
    <source>
        <dbReference type="ARBA" id="ARBA00004442"/>
    </source>
</evidence>
<feature type="signal peptide" evidence="6">
    <location>
        <begin position="1"/>
        <end position="22"/>
    </location>
</feature>
<dbReference type="Gene3D" id="1.25.40.390">
    <property type="match status" value="1"/>
</dbReference>
<evidence type="ECO:0000256" key="6">
    <source>
        <dbReference type="SAM" id="SignalP"/>
    </source>
</evidence>
<feature type="chain" id="PRO_5009289784" evidence="6">
    <location>
        <begin position="23"/>
        <end position="476"/>
    </location>
</feature>
<dbReference type="Proteomes" id="UP000236738">
    <property type="component" value="Unassembled WGS sequence"/>
</dbReference>
<dbReference type="RefSeq" id="WP_103913512.1">
    <property type="nucleotide sequence ID" value="NZ_FNUS01000003.1"/>
</dbReference>
<evidence type="ECO:0000256" key="3">
    <source>
        <dbReference type="ARBA" id="ARBA00022729"/>
    </source>
</evidence>